<accession>A0A401XIG3</accession>
<dbReference type="GO" id="GO:0020037">
    <property type="term" value="F:heme binding"/>
    <property type="evidence" value="ECO:0007669"/>
    <property type="project" value="InterPro"/>
</dbReference>
<dbReference type="EMBL" id="BHZE01000002">
    <property type="protein sequence ID" value="GCD76817.1"/>
    <property type="molecule type" value="Genomic_DNA"/>
</dbReference>
<dbReference type="Proteomes" id="UP000286715">
    <property type="component" value="Unassembled WGS sequence"/>
</dbReference>
<gene>
    <name evidence="1" type="ORF">JCM31826_02990</name>
</gene>
<dbReference type="InterPro" id="IPR010980">
    <property type="entry name" value="Cyt_c/b562"/>
</dbReference>
<dbReference type="PROSITE" id="PS51257">
    <property type="entry name" value="PROKAR_LIPOPROTEIN"/>
    <property type="match status" value="1"/>
</dbReference>
<protein>
    <recommendedName>
        <fullName evidence="3">Cytochrome c</fullName>
    </recommendedName>
</protein>
<dbReference type="GO" id="GO:0005506">
    <property type="term" value="F:iron ion binding"/>
    <property type="evidence" value="ECO:0007669"/>
    <property type="project" value="InterPro"/>
</dbReference>
<dbReference type="SUPFAM" id="SSF47175">
    <property type="entry name" value="Cytochromes"/>
    <property type="match status" value="1"/>
</dbReference>
<comment type="caution">
    <text evidence="1">The sequence shown here is derived from an EMBL/GenBank/DDBJ whole genome shotgun (WGS) entry which is preliminary data.</text>
</comment>
<dbReference type="GO" id="GO:0022900">
    <property type="term" value="P:electron transport chain"/>
    <property type="evidence" value="ECO:0007669"/>
    <property type="project" value="InterPro"/>
</dbReference>
<sequence length="162" mass="18395">MVSLLNKKFILFTALLAGALFYSCSSESKNAVNEKDADLHKRPEMSELALLMRRMDKLTAQWKKSVEAGDYSSIEVPEWLNQLHTAEATDPEEITEVFHPMATAWIESVKNFKEAPEAEKPAAFNTLVSNCVNCHQQFCQGPIPRIKKLYVDLPEHVSTRRN</sequence>
<dbReference type="RefSeq" id="WP_124396887.1">
    <property type="nucleotide sequence ID" value="NZ_BHZE01000002.1"/>
</dbReference>
<dbReference type="OrthoDB" id="982229at2"/>
<reference evidence="1 2" key="1">
    <citation type="submission" date="2018-11" db="EMBL/GenBank/DDBJ databases">
        <title>Schleiferia aggregans sp. nov., a moderately thermophilic heterotrophic bacterium isolated from microbial mats at a terrestrial hot spring.</title>
        <authorList>
            <person name="Iino T."/>
            <person name="Ohkuma M."/>
            <person name="Haruta S."/>
        </authorList>
    </citation>
    <scope>NUCLEOTIDE SEQUENCE [LARGE SCALE GENOMIC DNA]</scope>
    <source>
        <strain evidence="1 2">LA</strain>
    </source>
</reference>
<organism evidence="1 2">
    <name type="scientific">Thermaurantimonas aggregans</name>
    <dbReference type="NCBI Taxonomy" id="2173829"/>
    <lineage>
        <taxon>Bacteria</taxon>
        <taxon>Pseudomonadati</taxon>
        <taxon>Bacteroidota</taxon>
        <taxon>Flavobacteriia</taxon>
        <taxon>Flavobacteriales</taxon>
        <taxon>Schleiferiaceae</taxon>
        <taxon>Thermaurantimonas</taxon>
    </lineage>
</organism>
<keyword evidence="2" id="KW-1185">Reference proteome</keyword>
<evidence type="ECO:0008006" key="3">
    <source>
        <dbReference type="Google" id="ProtNLM"/>
    </source>
</evidence>
<proteinExistence type="predicted"/>
<evidence type="ECO:0000313" key="2">
    <source>
        <dbReference type="Proteomes" id="UP000286715"/>
    </source>
</evidence>
<evidence type="ECO:0000313" key="1">
    <source>
        <dbReference type="EMBL" id="GCD76817.1"/>
    </source>
</evidence>
<dbReference type="GO" id="GO:0009055">
    <property type="term" value="F:electron transfer activity"/>
    <property type="evidence" value="ECO:0007669"/>
    <property type="project" value="InterPro"/>
</dbReference>
<name>A0A401XIG3_9FLAO</name>
<dbReference type="AlphaFoldDB" id="A0A401XIG3"/>